<comment type="cofactor">
    <cofactor evidence="5">
        <name>Mg(2+)</name>
        <dbReference type="ChEBI" id="CHEBI:18420"/>
    </cofactor>
</comment>
<dbReference type="GO" id="GO:0004788">
    <property type="term" value="F:thiamine diphosphokinase activity"/>
    <property type="evidence" value="ECO:0007669"/>
    <property type="project" value="InterPro"/>
</dbReference>
<reference evidence="7" key="1">
    <citation type="journal article" date="2014" name="Genome Biol. Evol.">
        <title>Pangenome evidence for extensive interdomain horizontal transfer affecting lineage core and shell genes in uncultured planktonic thaumarchaeota and euryarchaeota.</title>
        <authorList>
            <person name="Deschamps P."/>
            <person name="Zivanovic Y."/>
            <person name="Moreira D."/>
            <person name="Rodriguez-Valera F."/>
            <person name="Lopez-Garcia P."/>
        </authorList>
    </citation>
    <scope>NUCLEOTIDE SEQUENCE</scope>
</reference>
<dbReference type="PANTHER" id="PTHR39648">
    <property type="entry name" value="6-HYDROXYMETHYL-7,8-DIHYDROPTERIN PYROPHOSPHOKINASE"/>
    <property type="match status" value="1"/>
</dbReference>
<evidence type="ECO:0000256" key="4">
    <source>
        <dbReference type="ARBA" id="ARBA00022840"/>
    </source>
</evidence>
<evidence type="ECO:0000256" key="2">
    <source>
        <dbReference type="ARBA" id="ARBA00022741"/>
    </source>
</evidence>
<accession>A0A075H265</accession>
<evidence type="ECO:0000256" key="1">
    <source>
        <dbReference type="ARBA" id="ARBA00022679"/>
    </source>
</evidence>
<dbReference type="GO" id="GO:0016301">
    <property type="term" value="F:kinase activity"/>
    <property type="evidence" value="ECO:0007669"/>
    <property type="project" value="UniProtKB-KW"/>
</dbReference>
<dbReference type="GO" id="GO:0009229">
    <property type="term" value="P:thiamine diphosphate biosynthetic process"/>
    <property type="evidence" value="ECO:0007669"/>
    <property type="project" value="InterPro"/>
</dbReference>
<keyword evidence="3 5" id="KW-0418">Kinase</keyword>
<dbReference type="AlphaFoldDB" id="A0A075H265"/>
<keyword evidence="4 5" id="KW-0067">ATP-binding</keyword>
<dbReference type="EMBL" id="KF900886">
    <property type="protein sequence ID" value="AIF10276.1"/>
    <property type="molecule type" value="Genomic_DNA"/>
</dbReference>
<organism evidence="7">
    <name type="scientific">uncultured marine thaumarchaeote KM3_44_H07</name>
    <dbReference type="NCBI Taxonomy" id="1456153"/>
    <lineage>
        <taxon>Archaea</taxon>
        <taxon>Nitrososphaerota</taxon>
        <taxon>environmental samples</taxon>
    </lineage>
</organism>
<evidence type="ECO:0000259" key="6">
    <source>
        <dbReference type="Pfam" id="PF01973"/>
    </source>
</evidence>
<dbReference type="SUPFAM" id="SSF63999">
    <property type="entry name" value="Thiamin pyrophosphokinase, catalytic domain"/>
    <property type="match status" value="1"/>
</dbReference>
<comment type="catalytic activity">
    <reaction evidence="5">
        <text>6-hydroxymethyl-7,8-dihydropterin + ATP = (7,8-dihydropterin-6-yl)methyl diphosphate + AMP + H(+)</text>
        <dbReference type="Rhea" id="RHEA:11412"/>
        <dbReference type="ChEBI" id="CHEBI:15378"/>
        <dbReference type="ChEBI" id="CHEBI:30616"/>
        <dbReference type="ChEBI" id="CHEBI:44841"/>
        <dbReference type="ChEBI" id="CHEBI:72950"/>
        <dbReference type="ChEBI" id="CHEBI:456215"/>
        <dbReference type="EC" id="2.7.6.3"/>
    </reaction>
</comment>
<dbReference type="InterPro" id="IPR027510">
    <property type="entry name" value="HMPDK_MptE"/>
</dbReference>
<keyword evidence="5" id="KW-0460">Magnesium</keyword>
<dbReference type="GO" id="GO:0000287">
    <property type="term" value="F:magnesium ion binding"/>
    <property type="evidence" value="ECO:0007669"/>
    <property type="project" value="UniProtKB-UniRule"/>
</dbReference>
<evidence type="ECO:0000313" key="7">
    <source>
        <dbReference type="EMBL" id="AIF10276.1"/>
    </source>
</evidence>
<gene>
    <name evidence="5" type="primary">mptE</name>
</gene>
<dbReference type="Pfam" id="PF01973">
    <property type="entry name" value="MptE-like"/>
    <property type="match status" value="1"/>
</dbReference>
<dbReference type="GO" id="GO:0003848">
    <property type="term" value="F:2-amino-4-hydroxy-6-hydroxymethyldihydropteridine diphosphokinase activity"/>
    <property type="evidence" value="ECO:0007669"/>
    <property type="project" value="UniProtKB-UniRule"/>
</dbReference>
<comment type="function">
    <text evidence="5">Catalyzes the transfer of diphosphate from ATP to 6-hydroxymethyl-7,8-dihydropterin (6-HMD), leading to 6-hydroxymethyl-7,8-dihydropterin diphosphate (6-HMDP).</text>
</comment>
<dbReference type="EC" id="2.7.6.3" evidence="5"/>
<dbReference type="InterPro" id="IPR036759">
    <property type="entry name" value="TPK_catalytic_sf"/>
</dbReference>
<dbReference type="PANTHER" id="PTHR39648:SF1">
    <property type="entry name" value="6-HYDROXYMETHYL-7,8-DIHYDROPTERIN PYROPHOSPHOKINASE"/>
    <property type="match status" value="1"/>
</dbReference>
<sequence>MNPTNLSYMTILGWESKYRDILKEFGYSRKEDSQSCKLLNLLLTEKIRTVEIKNLIENKPIFVVGAGPSLLSCIPILKKYKKITKIVADGAVQALIENGLRPDIVVTDLDGDITALKKTGRTNTIMVVHAHGDNSDRLHLVKNFKNCIGTTQTKPIGRIHNFGGFTDGDRCVFLANHFKAKKIILLGMDFGTTIGKYSKPSVINRNIKIAKLRCGKKLLEWLAQKSGSELYSTTAMKGFTKIKYREIDNIITSKNAF</sequence>
<name>A0A075H265_9ARCH</name>
<proteinExistence type="inferred from homology"/>
<dbReference type="GO" id="GO:0005524">
    <property type="term" value="F:ATP binding"/>
    <property type="evidence" value="ECO:0007669"/>
    <property type="project" value="UniProtKB-UniRule"/>
</dbReference>
<evidence type="ECO:0000256" key="5">
    <source>
        <dbReference type="HAMAP-Rule" id="MF_02131"/>
    </source>
</evidence>
<keyword evidence="1 5" id="KW-0808">Transferase</keyword>
<evidence type="ECO:0000256" key="3">
    <source>
        <dbReference type="ARBA" id="ARBA00022777"/>
    </source>
</evidence>
<protein>
    <recommendedName>
        <fullName evidence="5">6-hydroxymethyl-7,8-dihydropterin pyrophosphokinase</fullName>
        <shortName evidence="5">HPPK</shortName>
        <ecNumber evidence="5">2.7.6.3</ecNumber>
    </recommendedName>
    <alternativeName>
        <fullName evidence="5">2-amino-4-hydroxy-6-hydroxymethyldihydropteridine pyrophosphokinase</fullName>
    </alternativeName>
    <alternativeName>
        <fullName evidence="5">6-hydroxymethyl-7,8-dihydropterin diphosphokinase</fullName>
        <shortName evidence="5">6-HMPDK</shortName>
    </alternativeName>
    <alternativeName>
        <fullName evidence="5">7,8-dihydro-6-hydroxymethylpterin diphosphokinase</fullName>
    </alternativeName>
    <alternativeName>
        <fullName evidence="5">7,8-dihydro-6-hydroxymethylpterin pyrophosphokinase</fullName>
        <shortName evidence="5">PPPK</shortName>
    </alternativeName>
</protein>
<dbReference type="HAMAP" id="MF_02131">
    <property type="entry name" value="HMPDK_arch"/>
    <property type="match status" value="1"/>
</dbReference>
<comment type="similarity">
    <text evidence="5">Belongs to the archaeal 6-HMPDK family.</text>
</comment>
<feature type="domain" description="6-hydroxymethylpterin diphosphokinase MptE-like" evidence="6">
    <location>
        <begin position="51"/>
        <end position="193"/>
    </location>
</feature>
<keyword evidence="2 5" id="KW-0547">Nucleotide-binding</keyword>
<dbReference type="InterPro" id="IPR002826">
    <property type="entry name" value="MptE-like"/>
</dbReference>